<reference evidence="10 11" key="1">
    <citation type="submission" date="2023-07" db="EMBL/GenBank/DDBJ databases">
        <title>Sorghum-associated microbial communities from plants grown in Nebraska, USA.</title>
        <authorList>
            <person name="Schachtman D."/>
        </authorList>
    </citation>
    <scope>NUCLEOTIDE SEQUENCE [LARGE SCALE GENOMIC DNA]</scope>
    <source>
        <strain evidence="10 11">DS2154</strain>
    </source>
</reference>
<keyword evidence="6 9" id="KW-0472">Membrane</keyword>
<organism evidence="10 11">
    <name type="scientific">Caulobacter rhizosphaerae</name>
    <dbReference type="NCBI Taxonomy" id="2010972"/>
    <lineage>
        <taxon>Bacteria</taxon>
        <taxon>Pseudomonadati</taxon>
        <taxon>Pseudomonadota</taxon>
        <taxon>Alphaproteobacteria</taxon>
        <taxon>Caulobacterales</taxon>
        <taxon>Caulobacteraceae</taxon>
        <taxon>Caulobacter</taxon>
    </lineage>
</organism>
<feature type="region of interest" description="Disordered" evidence="8">
    <location>
        <begin position="153"/>
        <end position="173"/>
    </location>
</feature>
<evidence type="ECO:0000256" key="3">
    <source>
        <dbReference type="ARBA" id="ARBA00022475"/>
    </source>
</evidence>
<dbReference type="Gene3D" id="3.30.420.270">
    <property type="match status" value="1"/>
</dbReference>
<name>A0ABU1N1G5_9CAUL</name>
<evidence type="ECO:0000313" key="11">
    <source>
        <dbReference type="Proteomes" id="UP001262754"/>
    </source>
</evidence>
<dbReference type="InterPro" id="IPR003400">
    <property type="entry name" value="ExbD"/>
</dbReference>
<dbReference type="PANTHER" id="PTHR30558:SF7">
    <property type="entry name" value="TOL-PAL SYSTEM PROTEIN TOLR"/>
    <property type="match status" value="1"/>
</dbReference>
<dbReference type="RefSeq" id="WP_310031953.1">
    <property type="nucleotide sequence ID" value="NZ_JAVDRL010000007.1"/>
</dbReference>
<dbReference type="Proteomes" id="UP001262754">
    <property type="component" value="Unassembled WGS sequence"/>
</dbReference>
<comment type="subcellular location">
    <subcellularLocation>
        <location evidence="1">Cell membrane</location>
        <topology evidence="1">Single-pass membrane protein</topology>
    </subcellularLocation>
    <subcellularLocation>
        <location evidence="7">Cell membrane</location>
        <topology evidence="7">Single-pass type II membrane protein</topology>
    </subcellularLocation>
</comment>
<keyword evidence="11" id="KW-1185">Reference proteome</keyword>
<sequence length="173" mass="17777">MAMSANDAFATGGRRGRRRRGRRGKGALSEINVTPLVDVMLVLLIIFMISAPLLTAGVPLELPKTEAAALQNQQEPITVSIKADGAVFIGEGEVPFNELAPRIGAIAGDGYDKPIFVRADGKANYATVAQVMAALSNAGFTKINLLTDTGGPSSGAAAKTTGASDAGALRPAQ</sequence>
<evidence type="ECO:0000256" key="1">
    <source>
        <dbReference type="ARBA" id="ARBA00004162"/>
    </source>
</evidence>
<feature type="compositionally biased region" description="Basic residues" evidence="8">
    <location>
        <begin position="14"/>
        <end position="24"/>
    </location>
</feature>
<dbReference type="PANTHER" id="PTHR30558">
    <property type="entry name" value="EXBD MEMBRANE COMPONENT OF PMF-DRIVEN MACROMOLECULE IMPORT SYSTEM"/>
    <property type="match status" value="1"/>
</dbReference>
<evidence type="ECO:0000256" key="7">
    <source>
        <dbReference type="RuleBase" id="RU003879"/>
    </source>
</evidence>
<evidence type="ECO:0000256" key="4">
    <source>
        <dbReference type="ARBA" id="ARBA00022692"/>
    </source>
</evidence>
<feature type="transmembrane region" description="Helical" evidence="9">
    <location>
        <begin position="27"/>
        <end position="54"/>
    </location>
</feature>
<keyword evidence="5 9" id="KW-1133">Transmembrane helix</keyword>
<comment type="similarity">
    <text evidence="2 7">Belongs to the ExbD/TolR family.</text>
</comment>
<gene>
    <name evidence="10" type="ORF">J2800_002549</name>
</gene>
<keyword evidence="7" id="KW-0813">Transport</keyword>
<proteinExistence type="inferred from homology"/>
<accession>A0ABU1N1G5</accession>
<evidence type="ECO:0000256" key="2">
    <source>
        <dbReference type="ARBA" id="ARBA00005811"/>
    </source>
</evidence>
<evidence type="ECO:0000313" key="10">
    <source>
        <dbReference type="EMBL" id="MDR6531796.1"/>
    </source>
</evidence>
<evidence type="ECO:0000256" key="9">
    <source>
        <dbReference type="SAM" id="Phobius"/>
    </source>
</evidence>
<comment type="caution">
    <text evidence="10">The sequence shown here is derived from an EMBL/GenBank/DDBJ whole genome shotgun (WGS) entry which is preliminary data.</text>
</comment>
<dbReference type="Pfam" id="PF02472">
    <property type="entry name" value="ExbD"/>
    <property type="match status" value="1"/>
</dbReference>
<evidence type="ECO:0000256" key="6">
    <source>
        <dbReference type="ARBA" id="ARBA00023136"/>
    </source>
</evidence>
<keyword evidence="4 7" id="KW-0812">Transmembrane</keyword>
<dbReference type="EMBL" id="JAVDRL010000007">
    <property type="protein sequence ID" value="MDR6531796.1"/>
    <property type="molecule type" value="Genomic_DNA"/>
</dbReference>
<evidence type="ECO:0000256" key="8">
    <source>
        <dbReference type="SAM" id="MobiDB-lite"/>
    </source>
</evidence>
<evidence type="ECO:0000256" key="5">
    <source>
        <dbReference type="ARBA" id="ARBA00022989"/>
    </source>
</evidence>
<feature type="region of interest" description="Disordered" evidence="8">
    <location>
        <begin position="1"/>
        <end position="24"/>
    </location>
</feature>
<keyword evidence="7" id="KW-0653">Protein transport</keyword>
<protein>
    <submittedName>
        <fullName evidence="10">Biopolymer transport protein TolR</fullName>
    </submittedName>
</protein>
<keyword evidence="3" id="KW-1003">Cell membrane</keyword>